<evidence type="ECO:0000313" key="3">
    <source>
        <dbReference type="EMBL" id="CAB1460226.1"/>
    </source>
</evidence>
<proteinExistence type="predicted"/>
<evidence type="ECO:0000256" key="2">
    <source>
        <dbReference type="SAM" id="SignalP"/>
    </source>
</evidence>
<keyword evidence="2" id="KW-0732">Signal</keyword>
<keyword evidence="4" id="KW-1185">Reference proteome</keyword>
<organism evidence="3 4">
    <name type="scientific">Pleuronectes platessa</name>
    <name type="common">European plaice</name>
    <dbReference type="NCBI Taxonomy" id="8262"/>
    <lineage>
        <taxon>Eukaryota</taxon>
        <taxon>Metazoa</taxon>
        <taxon>Chordata</taxon>
        <taxon>Craniata</taxon>
        <taxon>Vertebrata</taxon>
        <taxon>Euteleostomi</taxon>
        <taxon>Actinopterygii</taxon>
        <taxon>Neopterygii</taxon>
        <taxon>Teleostei</taxon>
        <taxon>Neoteleostei</taxon>
        <taxon>Acanthomorphata</taxon>
        <taxon>Carangaria</taxon>
        <taxon>Pleuronectiformes</taxon>
        <taxon>Pleuronectoidei</taxon>
        <taxon>Pleuronectidae</taxon>
        <taxon>Pleuronectes</taxon>
    </lineage>
</organism>
<dbReference type="EMBL" id="CADEAL010004468">
    <property type="protein sequence ID" value="CAB1460226.1"/>
    <property type="molecule type" value="Genomic_DNA"/>
</dbReference>
<reference evidence="3" key="1">
    <citation type="submission" date="2020-03" db="EMBL/GenBank/DDBJ databases">
        <authorList>
            <person name="Weist P."/>
        </authorList>
    </citation>
    <scope>NUCLEOTIDE SEQUENCE</scope>
</reference>
<dbReference type="AlphaFoldDB" id="A0A9N7W4A1"/>
<gene>
    <name evidence="3" type="ORF">PLEPLA_LOCUS48066</name>
</gene>
<evidence type="ECO:0000313" key="4">
    <source>
        <dbReference type="Proteomes" id="UP001153269"/>
    </source>
</evidence>
<sequence length="112" mass="11955">MLLKLNELTLLFTCSQAWSLTDQQQIQRRTAPLCDPASGVGSRASGATCCRLVVMMAGRVEGLDPDRAAGQTPTETSGILLRCPGRAEQQGGREEEEGGRGEEEREAGSASF</sequence>
<feature type="region of interest" description="Disordered" evidence="1">
    <location>
        <begin position="63"/>
        <end position="112"/>
    </location>
</feature>
<feature type="chain" id="PRO_5040331171" evidence="2">
    <location>
        <begin position="18"/>
        <end position="112"/>
    </location>
</feature>
<dbReference type="Proteomes" id="UP001153269">
    <property type="component" value="Unassembled WGS sequence"/>
</dbReference>
<comment type="caution">
    <text evidence="3">The sequence shown here is derived from an EMBL/GenBank/DDBJ whole genome shotgun (WGS) entry which is preliminary data.</text>
</comment>
<name>A0A9N7W4A1_PLEPL</name>
<feature type="signal peptide" evidence="2">
    <location>
        <begin position="1"/>
        <end position="17"/>
    </location>
</feature>
<evidence type="ECO:0000256" key="1">
    <source>
        <dbReference type="SAM" id="MobiDB-lite"/>
    </source>
</evidence>
<protein>
    <submittedName>
        <fullName evidence="3">Uncharacterized protein</fullName>
    </submittedName>
</protein>
<feature type="compositionally biased region" description="Basic and acidic residues" evidence="1">
    <location>
        <begin position="98"/>
        <end position="112"/>
    </location>
</feature>
<accession>A0A9N7W4A1</accession>